<feature type="compositionally biased region" description="Acidic residues" evidence="3">
    <location>
        <begin position="980"/>
        <end position="1010"/>
    </location>
</feature>
<feature type="compositionally biased region" description="Basic and acidic residues" evidence="3">
    <location>
        <begin position="1225"/>
        <end position="1234"/>
    </location>
</feature>
<dbReference type="PANTHER" id="PTHR48103:SF2">
    <property type="entry name" value="MIDASIN"/>
    <property type="match status" value="1"/>
</dbReference>
<reference evidence="6 8" key="2">
    <citation type="submission" date="2018-11" db="EMBL/GenBank/DDBJ databases">
        <authorList>
            <consortium name="Pathogen Informatics"/>
        </authorList>
    </citation>
    <scope>NUCLEOTIDE SEQUENCE [LARGE SCALE GENOMIC DNA]</scope>
</reference>
<dbReference type="STRING" id="318479.A0A158Q505"/>
<dbReference type="Proteomes" id="UP000038040">
    <property type="component" value="Unplaced"/>
</dbReference>
<evidence type="ECO:0000259" key="5">
    <source>
        <dbReference type="PROSITE" id="PS50234"/>
    </source>
</evidence>
<dbReference type="InterPro" id="IPR036465">
    <property type="entry name" value="vWFA_dom_sf"/>
</dbReference>
<dbReference type="GO" id="GO:0005634">
    <property type="term" value="C:nucleus"/>
    <property type="evidence" value="ECO:0007669"/>
    <property type="project" value="TreeGrafter"/>
</dbReference>
<sequence length="1694" mass="192895">MFGPGAIQLLIFLSRSWIFATAVLTEEKWYAWYKQNVCQKEDVFTYRSSRKNIEQIGEDSFELEAFLPDYSKDSDDFFSVNSVIRSDYIYSSDLIKLLSHLENGRPKNIFGSSDLSYMPLMWLFDFTKHYNHYRTLTELKEQHAENSVDVYHRNNARELLRCTRAISALCERVRALKIIWPEITVLDDIIRAASRILDTSANTPIMRLATLLERLLEECENWEKIAAREYSLIYILKGLRQLLLDWRKMEILCWSHLLDEIQDVCFSQALLISWPLFDAVVKNTDDEIITMLIAWIQQSTIGDFNARLRSASLLQIWCKCCASNNSIDLPRKLLSVQRYFEQYKEVHRNKRNSLVGPIESKLKDFIAIAKFSDLNLWSISINTTISRLIVAALFQLCLNEPMAPLFDESLSIPNFPSIVVPVLLDDYESISNPLIRCASKISHAIVDTLRKSFRYDEITKVIEICAECDSLIREQIIYEGDSEKKEKEQGRALNIRQKAVARFLKEIVALGIRSRKGLIIDGEELTAKSMINLDGDSDLETIIRRCVVFRNLILKALQKPNTQLSSQIISNFKGISEFILHELISAQQIIHHYKNSLEKLMAVKKMLCIQLCNMTKGVNAFYYHYERTINVEAIWNGATILEALCEDMKIQFKMAPLSCDLNSEPLKQFDFEETPLSKLNAHDVLYSQTMIALNAFQSLITSFKSELNVYMDEAYEKAIKIWSWSELNDFNKLIDEKHECSKIFFDKLSPLFPVQILNSNGIFENMKRFSRLSLDIPLPEVFGHCSLEPMQLFIQNIFKKTSQTEKSVFMDSHTNIGRILKGVDMEKFIDSLWNVCNTFSNGKNVNCVLVDVVSLCKCIADLNTFLVELMQCSTMNLALFYLHFGSLSVYLLQKGYVNAIPKVGKFDGAGENRRLGDDGVAGMGDGEGDRDVGDEMDNMGQIEGLKDDNHENQPAPKSADEDVLIDVDDEFDGDMEDIDREMSSESEDDGENEVDADQIMGEIDDSEENQLDPGLWDNEQNDESFETSVEEQAGTNAKTQNLAPADNPTEIDTKSKNDNQELEELENVDEEDSTNEATQQSELSNKTDPNFMDDVKCKNDFKDDTLREENKMDQESNHVNADNQEEDGLNLEEVPEPSEEIEDGSDRDFDIESFPDANAIPEENMEENKEMHHGKTESIQVQMDTVTFSTSDGNKGGTGGKEGENIEDNNAVEEDGGKGSSQCDDDIRKGEKGDNGGNDSKTNDVVKCSDENNEGEKSQENIKKQCRSVSDYDASTNELIDLSMILGEGNQSDETDKQRQQFFQANDEMDNYAHKSAIDKSTVQEAKASRSVIEKLRETQRIFNDIEEIGDSDLIDEEEMNEELDKDKGMEIDYINAEENKETVIQATVDLYQFTESIVSSKFALIDDGHFAFGNDCAADLWAQIENSVVELWPELAENLRMIIEPTKASKLEGDYRSGKRLNMRRLISYIASDFRKNRIWMRRTRRAQRNYQVLIAVDDSASMLDRNLRLITCQSVCMIDKALSRLEIGQLALCKFGKSVKMLKNFGSNDVSLGGQILNELTFKQNRTDLANLMVASKKFLDEARGRERCEQMLIIISDGLGVYTNGTTEIIAALKALQTDCVTVLFVAMDSGKNSLTELSIAKFSTDGSVELIPYMKDFPFHFYILIRHITSLPAALAEAIRQWFELTRNEI</sequence>
<protein>
    <submittedName>
        <fullName evidence="9">VWFA domain-containing protein</fullName>
    </submittedName>
</protein>
<dbReference type="GO" id="GO:0030687">
    <property type="term" value="C:preribosome, large subunit precursor"/>
    <property type="evidence" value="ECO:0007669"/>
    <property type="project" value="TreeGrafter"/>
</dbReference>
<feature type="compositionally biased region" description="Acidic residues" evidence="3">
    <location>
        <begin position="1060"/>
        <end position="1074"/>
    </location>
</feature>
<evidence type="ECO:0000313" key="8">
    <source>
        <dbReference type="Proteomes" id="UP000274756"/>
    </source>
</evidence>
<feature type="compositionally biased region" description="Acidic residues" evidence="3">
    <location>
        <begin position="1205"/>
        <end position="1214"/>
    </location>
</feature>
<dbReference type="Proteomes" id="UP000274756">
    <property type="component" value="Unassembled WGS sequence"/>
</dbReference>
<dbReference type="InterPro" id="IPR002035">
    <property type="entry name" value="VWF_A"/>
</dbReference>
<evidence type="ECO:0000256" key="1">
    <source>
        <dbReference type="ARBA" id="ARBA00022741"/>
    </source>
</evidence>
<dbReference type="GO" id="GO:0000027">
    <property type="term" value="P:ribosomal large subunit assembly"/>
    <property type="evidence" value="ECO:0007669"/>
    <property type="project" value="TreeGrafter"/>
</dbReference>
<dbReference type="SUPFAM" id="SSF53300">
    <property type="entry name" value="vWA-like"/>
    <property type="match status" value="1"/>
</dbReference>
<evidence type="ECO:0000313" key="7">
    <source>
        <dbReference type="Proteomes" id="UP000038040"/>
    </source>
</evidence>
<feature type="signal peptide" evidence="4">
    <location>
        <begin position="1"/>
        <end position="22"/>
    </location>
</feature>
<feature type="compositionally biased region" description="Basic and acidic residues" evidence="3">
    <location>
        <begin position="1166"/>
        <end position="1176"/>
    </location>
</feature>
<name>A0A158Q505_DRAME</name>
<gene>
    <name evidence="6" type="ORF">DME_LOCUS1072</name>
</gene>
<feature type="chain" id="PRO_5033250900" evidence="4">
    <location>
        <begin position="23"/>
        <end position="1694"/>
    </location>
</feature>
<keyword evidence="8" id="KW-1185">Reference proteome</keyword>
<feature type="compositionally biased region" description="Polar residues" evidence="3">
    <location>
        <begin position="1033"/>
        <end position="1042"/>
    </location>
</feature>
<dbReference type="WBParaSite" id="DME_0000617501-mRNA-1">
    <property type="protein sequence ID" value="DME_0000617501-mRNA-1"/>
    <property type="gene ID" value="DME_0000617501"/>
</dbReference>
<dbReference type="AlphaFoldDB" id="A0A158Q505"/>
<keyword evidence="4" id="KW-0732">Signal</keyword>
<feature type="compositionally biased region" description="Polar residues" evidence="3">
    <location>
        <begin position="1075"/>
        <end position="1088"/>
    </location>
</feature>
<evidence type="ECO:0000313" key="6">
    <source>
        <dbReference type="EMBL" id="VDN51099.1"/>
    </source>
</evidence>
<feature type="domain" description="VWFA" evidence="5">
    <location>
        <begin position="1493"/>
        <end position="1683"/>
    </location>
</feature>
<evidence type="ECO:0000256" key="2">
    <source>
        <dbReference type="ARBA" id="ARBA00022840"/>
    </source>
</evidence>
<dbReference type="GO" id="GO:0005524">
    <property type="term" value="F:ATP binding"/>
    <property type="evidence" value="ECO:0007669"/>
    <property type="project" value="UniProtKB-KW"/>
</dbReference>
<organism evidence="7 9">
    <name type="scientific">Dracunculus medinensis</name>
    <name type="common">Guinea worm</name>
    <dbReference type="NCBI Taxonomy" id="318479"/>
    <lineage>
        <taxon>Eukaryota</taxon>
        <taxon>Metazoa</taxon>
        <taxon>Ecdysozoa</taxon>
        <taxon>Nematoda</taxon>
        <taxon>Chromadorea</taxon>
        <taxon>Rhabditida</taxon>
        <taxon>Spirurina</taxon>
        <taxon>Dracunculoidea</taxon>
        <taxon>Dracunculidae</taxon>
        <taxon>Dracunculus</taxon>
    </lineage>
</organism>
<dbReference type="Gene3D" id="3.40.50.410">
    <property type="entry name" value="von Willebrand factor, type A domain"/>
    <property type="match status" value="1"/>
</dbReference>
<evidence type="ECO:0000256" key="4">
    <source>
        <dbReference type="SAM" id="SignalP"/>
    </source>
</evidence>
<dbReference type="PROSITE" id="PS50234">
    <property type="entry name" value="VWFA"/>
    <property type="match status" value="1"/>
</dbReference>
<dbReference type="OrthoDB" id="422220at2759"/>
<feature type="compositionally biased region" description="Acidic residues" evidence="3">
    <location>
        <begin position="1019"/>
        <end position="1029"/>
    </location>
</feature>
<proteinExistence type="predicted"/>
<feature type="compositionally biased region" description="Polar residues" evidence="3">
    <location>
        <begin position="1177"/>
        <end position="1188"/>
    </location>
</feature>
<feature type="region of interest" description="Disordered" evidence="3">
    <location>
        <begin position="914"/>
        <end position="966"/>
    </location>
</feature>
<keyword evidence="2" id="KW-0067">ATP-binding</keyword>
<feature type="compositionally biased region" description="Basic and acidic residues" evidence="3">
    <location>
        <begin position="1241"/>
        <end position="1263"/>
    </location>
</feature>
<dbReference type="GO" id="GO:0000055">
    <property type="term" value="P:ribosomal large subunit export from nucleus"/>
    <property type="evidence" value="ECO:0007669"/>
    <property type="project" value="TreeGrafter"/>
</dbReference>
<evidence type="ECO:0000313" key="9">
    <source>
        <dbReference type="WBParaSite" id="DME_0000617501-mRNA-1"/>
    </source>
</evidence>
<evidence type="ECO:0000256" key="3">
    <source>
        <dbReference type="SAM" id="MobiDB-lite"/>
    </source>
</evidence>
<dbReference type="PANTHER" id="PTHR48103">
    <property type="entry name" value="MIDASIN-RELATED"/>
    <property type="match status" value="1"/>
</dbReference>
<keyword evidence="1" id="KW-0547">Nucleotide-binding</keyword>
<feature type="compositionally biased region" description="Acidic residues" evidence="3">
    <location>
        <begin position="1123"/>
        <end position="1143"/>
    </location>
</feature>
<dbReference type="EMBL" id="UYYG01000013">
    <property type="protein sequence ID" value="VDN51099.1"/>
    <property type="molecule type" value="Genomic_DNA"/>
</dbReference>
<feature type="compositionally biased region" description="Basic and acidic residues" evidence="3">
    <location>
        <begin position="1093"/>
        <end position="1116"/>
    </location>
</feature>
<reference evidence="9" key="1">
    <citation type="submission" date="2016-04" db="UniProtKB">
        <authorList>
            <consortium name="WormBaseParasite"/>
        </authorList>
    </citation>
    <scope>IDENTIFICATION</scope>
</reference>
<accession>A0A158Q505</accession>
<feature type="region of interest" description="Disordered" evidence="3">
    <location>
        <begin position="980"/>
        <end position="1264"/>
    </location>
</feature>